<keyword evidence="4" id="KW-0804">Transcription</keyword>
<dbReference type="OrthoDB" id="5387934at2759"/>
<dbReference type="Pfam" id="PF11571">
    <property type="entry name" value="Med27"/>
    <property type="match status" value="1"/>
</dbReference>
<evidence type="ECO:0000256" key="2">
    <source>
        <dbReference type="ARBA" id="ARBA00008048"/>
    </source>
</evidence>
<keyword evidence="5" id="KW-0539">Nucleus</keyword>
<evidence type="ECO:0000256" key="3">
    <source>
        <dbReference type="ARBA" id="ARBA00023015"/>
    </source>
</evidence>
<sequence length="257" mass="29636">MEHEKQKQALLDKLDTVNQLYLKLAELRTTCPALLKLLRPEIGTSQKFQHKAQEAIASVEGLKNDLAYHQSLFQYVTESYANNQGPLMPTYPPQQRDSNKTLGTTEEIESVEDKKQEETRQNSKVPEKLEDVLNNFKSSISSTNSSISDLKTDSFMLEISIGLKFHVRLQSNGDYKASCIFGKFQPIMFSINRYNDLEMPLFHLLPLLLDYSNLYSKPCHVCKKVISPINLELPFVRKYDYENDKNTLLVFHYECTL</sequence>
<keyword evidence="7" id="KW-1185">Reference proteome</keyword>
<dbReference type="InterPro" id="IPR021627">
    <property type="entry name" value="Mediator_Med27"/>
</dbReference>
<evidence type="ECO:0000313" key="6">
    <source>
        <dbReference type="EMBL" id="EPX73057.1"/>
    </source>
</evidence>
<dbReference type="OMA" id="FHYECTL"/>
<comment type="subcellular location">
    <subcellularLocation>
        <location evidence="1">Nucleus</location>
    </subcellularLocation>
</comment>
<dbReference type="VEuPathDB" id="FungiDB:SOCG_00814"/>
<organism evidence="6 7">
    <name type="scientific">Schizosaccharomyces octosporus (strain yFS286)</name>
    <name type="common">Fission yeast</name>
    <name type="synonym">Octosporomyces octosporus</name>
    <dbReference type="NCBI Taxonomy" id="483514"/>
    <lineage>
        <taxon>Eukaryota</taxon>
        <taxon>Fungi</taxon>
        <taxon>Dikarya</taxon>
        <taxon>Ascomycota</taxon>
        <taxon>Taphrinomycotina</taxon>
        <taxon>Schizosaccharomycetes</taxon>
        <taxon>Schizosaccharomycetales</taxon>
        <taxon>Schizosaccharomycetaceae</taxon>
        <taxon>Schizosaccharomyces</taxon>
    </lineage>
</organism>
<reference evidence="6 7" key="1">
    <citation type="journal article" date="2011" name="Science">
        <title>Comparative functional genomics of the fission yeasts.</title>
        <authorList>
            <person name="Rhind N."/>
            <person name="Chen Z."/>
            <person name="Yassour M."/>
            <person name="Thompson D.A."/>
            <person name="Haas B.J."/>
            <person name="Habib N."/>
            <person name="Wapinski I."/>
            <person name="Roy S."/>
            <person name="Lin M.F."/>
            <person name="Heiman D.I."/>
            <person name="Young S.K."/>
            <person name="Furuya K."/>
            <person name="Guo Y."/>
            <person name="Pidoux A."/>
            <person name="Chen H.M."/>
            <person name="Robbertse B."/>
            <person name="Goldberg J.M."/>
            <person name="Aoki K."/>
            <person name="Bayne E.H."/>
            <person name="Berlin A.M."/>
            <person name="Desjardins C.A."/>
            <person name="Dobbs E."/>
            <person name="Dukaj L."/>
            <person name="Fan L."/>
            <person name="FitzGerald M.G."/>
            <person name="French C."/>
            <person name="Gujja S."/>
            <person name="Hansen K."/>
            <person name="Keifenheim D."/>
            <person name="Levin J.Z."/>
            <person name="Mosher R.A."/>
            <person name="Mueller C.A."/>
            <person name="Pfiffner J."/>
            <person name="Priest M."/>
            <person name="Russ C."/>
            <person name="Smialowska A."/>
            <person name="Swoboda P."/>
            <person name="Sykes S.M."/>
            <person name="Vaughn M."/>
            <person name="Vengrova S."/>
            <person name="Yoder R."/>
            <person name="Zeng Q."/>
            <person name="Allshire R."/>
            <person name="Baulcombe D."/>
            <person name="Birren B.W."/>
            <person name="Brown W."/>
            <person name="Ekwall K."/>
            <person name="Kellis M."/>
            <person name="Leatherwood J."/>
            <person name="Levin H."/>
            <person name="Margalit H."/>
            <person name="Martienssen R."/>
            <person name="Nieduszynski C.A."/>
            <person name="Spatafora J.W."/>
            <person name="Friedman N."/>
            <person name="Dalgaard J.Z."/>
            <person name="Baumann P."/>
            <person name="Niki H."/>
            <person name="Regev A."/>
            <person name="Nusbaum C."/>
        </authorList>
    </citation>
    <scope>NUCLEOTIDE SEQUENCE [LARGE SCALE GENOMIC DNA]</scope>
    <source>
        <strain evidence="7">yFS286</strain>
    </source>
</reference>
<comment type="similarity">
    <text evidence="2">Belongs to the Mediator complex subunit 27 family.</text>
</comment>
<name>S9PYL7_SCHOY</name>
<evidence type="ECO:0000256" key="4">
    <source>
        <dbReference type="ARBA" id="ARBA00023163"/>
    </source>
</evidence>
<dbReference type="Proteomes" id="UP000016088">
    <property type="component" value="Unassembled WGS sequence"/>
</dbReference>
<proteinExistence type="inferred from homology"/>
<dbReference type="AlphaFoldDB" id="S9PYL7"/>
<protein>
    <submittedName>
        <fullName evidence="6">Mediator complex subunit Pmc3/Med27</fullName>
    </submittedName>
</protein>
<dbReference type="GO" id="GO:0016592">
    <property type="term" value="C:mediator complex"/>
    <property type="evidence" value="ECO:0007669"/>
    <property type="project" value="EnsemblFungi"/>
</dbReference>
<dbReference type="RefSeq" id="XP_013018688.1">
    <property type="nucleotide sequence ID" value="XM_013163234.1"/>
</dbReference>
<evidence type="ECO:0000313" key="7">
    <source>
        <dbReference type="Proteomes" id="UP000016088"/>
    </source>
</evidence>
<dbReference type="HOGENOM" id="CLU_1082430_0_0_1"/>
<dbReference type="GeneID" id="25029798"/>
<gene>
    <name evidence="6" type="ORF">SOCG_00814</name>
</gene>
<dbReference type="EMBL" id="KE503207">
    <property type="protein sequence ID" value="EPX73057.1"/>
    <property type="molecule type" value="Genomic_DNA"/>
</dbReference>
<dbReference type="GO" id="GO:0003713">
    <property type="term" value="F:transcription coactivator activity"/>
    <property type="evidence" value="ECO:0007669"/>
    <property type="project" value="EnsemblFungi"/>
</dbReference>
<accession>S9PYL7</accession>
<evidence type="ECO:0000256" key="5">
    <source>
        <dbReference type="ARBA" id="ARBA00023242"/>
    </source>
</evidence>
<keyword evidence="3" id="KW-0805">Transcription regulation</keyword>
<evidence type="ECO:0000256" key="1">
    <source>
        <dbReference type="ARBA" id="ARBA00004123"/>
    </source>
</evidence>